<protein>
    <submittedName>
        <fullName evidence="1">VWA domain-containing protein</fullName>
    </submittedName>
</protein>
<dbReference type="SUPFAM" id="SSF53300">
    <property type="entry name" value="vWA-like"/>
    <property type="match status" value="1"/>
</dbReference>
<gene>
    <name evidence="1" type="ORF">RM446_24325</name>
</gene>
<proteinExistence type="predicted"/>
<reference evidence="2" key="1">
    <citation type="submission" date="2023-07" db="EMBL/GenBank/DDBJ databases">
        <title>30 novel species of actinomycetes from the DSMZ collection.</title>
        <authorList>
            <person name="Nouioui I."/>
        </authorList>
    </citation>
    <scope>NUCLEOTIDE SEQUENCE [LARGE SCALE GENOMIC DNA]</scope>
    <source>
        <strain evidence="2">DSM 45055</strain>
    </source>
</reference>
<dbReference type="PANTHER" id="PTHR30634:SF16">
    <property type="entry name" value="OUTER-MEMBRANE LIPOPROTEIN LOLB"/>
    <property type="match status" value="1"/>
</dbReference>
<dbReference type="InterPro" id="IPR036465">
    <property type="entry name" value="vWFA_dom_sf"/>
</dbReference>
<comment type="caution">
    <text evidence="1">The sequence shown here is derived from an EMBL/GenBank/DDBJ whole genome shotgun (WGS) entry which is preliminary data.</text>
</comment>
<keyword evidence="2" id="KW-1185">Reference proteome</keyword>
<evidence type="ECO:0000313" key="1">
    <source>
        <dbReference type="EMBL" id="MDT0305263.1"/>
    </source>
</evidence>
<organism evidence="1 2">
    <name type="scientific">Streptomonospora wellingtoniae</name>
    <dbReference type="NCBI Taxonomy" id="3075544"/>
    <lineage>
        <taxon>Bacteria</taxon>
        <taxon>Bacillati</taxon>
        <taxon>Actinomycetota</taxon>
        <taxon>Actinomycetes</taxon>
        <taxon>Streptosporangiales</taxon>
        <taxon>Nocardiopsidaceae</taxon>
        <taxon>Streptomonospora</taxon>
    </lineage>
</organism>
<dbReference type="Gene3D" id="3.40.50.410">
    <property type="entry name" value="von Willebrand factor, type A domain"/>
    <property type="match status" value="1"/>
</dbReference>
<name>A0ABU2L1P9_9ACTN</name>
<dbReference type="PANTHER" id="PTHR30634">
    <property type="entry name" value="OUTER MEMBRANE LOLAB LIPOPROTEIN INSERTION APPARATUS"/>
    <property type="match status" value="1"/>
</dbReference>
<sequence length="426" mass="45045">LKTSMVVFDTSVVDLTDQLSDPVEVLFGTRLGGGTDINRALGGAAESSCGGLGGGGGGGTGGDAGMDAALAALYNRDEGGNGRGGGQRSANLGGSAPSVAHWLTDIRGYFPSSVVRVMQTDALERLDLKRMLMEPEMMEAVEPDVHLVGTLLSLSQVMPDAARESARAVVRSVVEDLERRLAQRTRSVVQGALDRSARTHRPRRAADIDWDRTIRRNLAHYLPEYGTVVPQNLVGYARRSRGVQRDVVLAIDQSGSMAESVVYAGVFGAVLASIRALKTSMVVFDTSVVDLTDQLSDPVEVLFGTRLGGGTDINRALGYCEGLIGRPQDSVLVLISDLYEGGVRDEMVRRVASMTAAGVQVVVLLALSDEGAPSYSRENAAALAALGVPAFACTPDRFPDLMAAAIQGRSLKAWAEQEETVRGEPG</sequence>
<dbReference type="InterPro" id="IPR050458">
    <property type="entry name" value="LolB"/>
</dbReference>
<dbReference type="EMBL" id="JAVREK010000043">
    <property type="protein sequence ID" value="MDT0305263.1"/>
    <property type="molecule type" value="Genomic_DNA"/>
</dbReference>
<dbReference type="CDD" id="cd01462">
    <property type="entry name" value="VWA_YIEM_type"/>
    <property type="match status" value="1"/>
</dbReference>
<evidence type="ECO:0000313" key="2">
    <source>
        <dbReference type="Proteomes" id="UP001183226"/>
    </source>
</evidence>
<feature type="non-terminal residue" evidence="1">
    <location>
        <position position="1"/>
    </location>
</feature>
<dbReference type="Pfam" id="PF05762">
    <property type="entry name" value="VWA_CoxE"/>
    <property type="match status" value="2"/>
</dbReference>
<dbReference type="InterPro" id="IPR008912">
    <property type="entry name" value="Uncharacterised_CoxE"/>
</dbReference>
<dbReference type="RefSeq" id="WP_311547777.1">
    <property type="nucleotide sequence ID" value="NZ_JAVREK010000043.1"/>
</dbReference>
<dbReference type="Proteomes" id="UP001183226">
    <property type="component" value="Unassembled WGS sequence"/>
</dbReference>
<accession>A0ABU2L1P9</accession>